<reference evidence="2" key="2">
    <citation type="submission" date="2025-08" db="UniProtKB">
        <authorList>
            <consortium name="Ensembl"/>
        </authorList>
    </citation>
    <scope>IDENTIFICATION</scope>
    <source>
        <strain evidence="2">Brown Norway</strain>
    </source>
</reference>
<evidence type="ECO:0000313" key="3">
    <source>
        <dbReference type="Proteomes" id="UP000002494"/>
    </source>
</evidence>
<dbReference type="Ensembl" id="ENSRNOT00000006257.5">
    <property type="protein sequence ID" value="ENSRNOP00000006257.3"/>
    <property type="gene ID" value="ENSRNOG00000004708.5"/>
</dbReference>
<organism evidence="2 3">
    <name type="scientific">Rattus norvegicus</name>
    <name type="common">Rat</name>
    <dbReference type="NCBI Taxonomy" id="10116"/>
    <lineage>
        <taxon>Eukaryota</taxon>
        <taxon>Metazoa</taxon>
        <taxon>Chordata</taxon>
        <taxon>Craniata</taxon>
        <taxon>Vertebrata</taxon>
        <taxon>Euteleostomi</taxon>
        <taxon>Mammalia</taxon>
        <taxon>Eutheria</taxon>
        <taxon>Euarchontoglires</taxon>
        <taxon>Glires</taxon>
        <taxon>Rodentia</taxon>
        <taxon>Myomorpha</taxon>
        <taxon>Muroidea</taxon>
        <taxon>Muridae</taxon>
        <taxon>Murinae</taxon>
        <taxon>Rattus</taxon>
    </lineage>
</organism>
<name>A0A8L2Q2N6_RAT</name>
<dbReference type="PANTHER" id="PTHR32289">
    <property type="entry name" value="PROTEIN FAM167A"/>
    <property type="match status" value="1"/>
</dbReference>
<dbReference type="OMA" id="NREDDAM"/>
<dbReference type="RGD" id="631378">
    <property type="gene designation" value="Aard"/>
</dbReference>
<accession>A0A8L2Q2N6</accession>
<dbReference type="Proteomes" id="UP000002494">
    <property type="component" value="Chromosome 7"/>
</dbReference>
<reference evidence="2" key="3">
    <citation type="submission" date="2025-09" db="UniProtKB">
        <authorList>
            <consortium name="Ensembl"/>
        </authorList>
    </citation>
    <scope>IDENTIFICATION</scope>
    <source>
        <strain evidence="2">Brown Norway</strain>
    </source>
</reference>
<feature type="region of interest" description="Disordered" evidence="1">
    <location>
        <begin position="191"/>
        <end position="220"/>
    </location>
</feature>
<dbReference type="PANTHER" id="PTHR32289:SF2">
    <property type="entry name" value="ALANINE AND ARGININE-RICH DOMAIN-CONTAINING PROTEIN"/>
    <property type="match status" value="1"/>
</dbReference>
<evidence type="ECO:0000256" key="1">
    <source>
        <dbReference type="SAM" id="MobiDB-lite"/>
    </source>
</evidence>
<protein>
    <submittedName>
        <fullName evidence="2">Alanine and arginine rich domain containing protein</fullName>
    </submittedName>
</protein>
<proteinExistence type="predicted"/>
<dbReference type="AlphaFoldDB" id="A0A8L2Q2N6"/>
<gene>
    <name evidence="2 4" type="primary">Aard</name>
</gene>
<evidence type="ECO:0000313" key="4">
    <source>
        <dbReference type="RGD" id="631378"/>
    </source>
</evidence>
<reference evidence="2" key="1">
    <citation type="submission" date="2024-01" db="EMBL/GenBank/DDBJ databases">
        <title>GRCr8: a new rat reference genome assembly contstructed from accurate long reads and long range scaffolding.</title>
        <authorList>
            <person name="Doris P.A."/>
            <person name="Kalbfleisch T."/>
            <person name="Li K."/>
            <person name="Howe K."/>
            <person name="Wood J."/>
        </authorList>
    </citation>
    <scope>NUCLEOTIDE SEQUENCE [LARGE SCALE GENOMIC DNA]</scope>
    <source>
        <strain evidence="2">Brown Norway</strain>
    </source>
</reference>
<evidence type="ECO:0000313" key="2">
    <source>
        <dbReference type="Ensembl" id="ENSRNOP00000006257.3"/>
    </source>
</evidence>
<dbReference type="GeneTree" id="ENSGT00390000007815"/>
<dbReference type="OrthoDB" id="9948935at2759"/>
<sequence>MDKEQSSALSGPAVTASTSRVLPVPLTAPAPDPIGLEKPQLAIKSPVGALQKRTTMGLGDYSHCRQRMSRGLYGVSGRATLWSPAFHPVHRMPCGTWRIEAPEHVRASSPVLEHLRRQLERAFQRAAARGRARRAREAVAAVAAAAAAAREERSRARMECALARLRAELLELRFQNHQLARTLLDLNMKMQQLKKRQDQERASKPQSPQDEEMNPECGNA</sequence>
<dbReference type="InterPro" id="IPR051771">
    <property type="entry name" value="FAM167_domain"/>
</dbReference>
<keyword evidence="3" id="KW-1185">Reference proteome</keyword>